<name>A0A6G0TB95_APHGL</name>
<organism evidence="6 7">
    <name type="scientific">Aphis glycines</name>
    <name type="common">Soybean aphid</name>
    <dbReference type="NCBI Taxonomy" id="307491"/>
    <lineage>
        <taxon>Eukaryota</taxon>
        <taxon>Metazoa</taxon>
        <taxon>Ecdysozoa</taxon>
        <taxon>Arthropoda</taxon>
        <taxon>Hexapoda</taxon>
        <taxon>Insecta</taxon>
        <taxon>Pterygota</taxon>
        <taxon>Neoptera</taxon>
        <taxon>Paraneoptera</taxon>
        <taxon>Hemiptera</taxon>
        <taxon>Sternorrhyncha</taxon>
        <taxon>Aphidomorpha</taxon>
        <taxon>Aphidoidea</taxon>
        <taxon>Aphididae</taxon>
        <taxon>Aphidini</taxon>
        <taxon>Aphis</taxon>
        <taxon>Aphis</taxon>
    </lineage>
</organism>
<evidence type="ECO:0000259" key="5">
    <source>
        <dbReference type="Pfam" id="PF11566"/>
    </source>
</evidence>
<dbReference type="InterPro" id="IPR021625">
    <property type="entry name" value="PI31_Prot_N"/>
</dbReference>
<evidence type="ECO:0000313" key="6">
    <source>
        <dbReference type="EMBL" id="KAE9529501.1"/>
    </source>
</evidence>
<sequence>MAECNDYNYKFWMLAFEFFKKDVKKPEDNLIILVHWLLLKNDFQVLGLGCKNTIDENAQPSDILPTNWSQNETYKLQYMYDKELILLNAANAGDSLLLNLYNVKTKHVSCSTIGNINSAVQWITDLVNNKDKVYEIIHLLENQLIGPMKKENEKKINVSTQTNDESKNSLLLESRPVDVRRYQEINDNPLNVFPSYGMSDLNPLGGLRDFGEGMLFNPNMRRRGQSAFPGVPPMARFDPMRPRNPDPMRPDILRPDPDHMIPPDFDDNMYM</sequence>
<feature type="compositionally biased region" description="Basic and acidic residues" evidence="4">
    <location>
        <begin position="238"/>
        <end position="261"/>
    </location>
</feature>
<dbReference type="Gene3D" id="3.40.1000.30">
    <property type="match status" value="1"/>
</dbReference>
<keyword evidence="3" id="KW-0647">Proteasome</keyword>
<feature type="domain" description="PI31 proteasome regulator N-terminal" evidence="5">
    <location>
        <begin position="21"/>
        <end position="154"/>
    </location>
</feature>
<comment type="similarity">
    <text evidence="1">Belongs to the proteasome inhibitor PI31 family.</text>
</comment>
<comment type="caution">
    <text evidence="6">The sequence shown here is derived from an EMBL/GenBank/DDBJ whole genome shotgun (WGS) entry which is preliminary data.</text>
</comment>
<dbReference type="Proteomes" id="UP000475862">
    <property type="component" value="Unassembled WGS sequence"/>
</dbReference>
<evidence type="ECO:0000256" key="1">
    <source>
        <dbReference type="ARBA" id="ARBA00006405"/>
    </source>
</evidence>
<dbReference type="EMBL" id="VYZN01000044">
    <property type="protein sequence ID" value="KAE9529501.1"/>
    <property type="molecule type" value="Genomic_DNA"/>
</dbReference>
<evidence type="ECO:0000256" key="4">
    <source>
        <dbReference type="SAM" id="MobiDB-lite"/>
    </source>
</evidence>
<evidence type="ECO:0000313" key="7">
    <source>
        <dbReference type="Proteomes" id="UP000475862"/>
    </source>
</evidence>
<dbReference type="GO" id="GO:0043161">
    <property type="term" value="P:proteasome-mediated ubiquitin-dependent protein catabolic process"/>
    <property type="evidence" value="ECO:0007669"/>
    <property type="project" value="InterPro"/>
</dbReference>
<evidence type="ECO:0000256" key="2">
    <source>
        <dbReference type="ARBA" id="ARBA00015575"/>
    </source>
</evidence>
<dbReference type="PANTHER" id="PTHR13266:SF1">
    <property type="entry name" value="PROTEASOME INHIBITOR PI31 SUBUNIT"/>
    <property type="match status" value="1"/>
</dbReference>
<dbReference type="GO" id="GO:0004866">
    <property type="term" value="F:endopeptidase inhibitor activity"/>
    <property type="evidence" value="ECO:0007669"/>
    <property type="project" value="InterPro"/>
</dbReference>
<dbReference type="OrthoDB" id="68090at2759"/>
<evidence type="ECO:0000256" key="3">
    <source>
        <dbReference type="ARBA" id="ARBA00022942"/>
    </source>
</evidence>
<dbReference type="GO" id="GO:0070628">
    <property type="term" value="F:proteasome binding"/>
    <property type="evidence" value="ECO:0007669"/>
    <property type="project" value="InterPro"/>
</dbReference>
<dbReference type="PANTHER" id="PTHR13266">
    <property type="entry name" value="PROTEASOME INHIBITOR"/>
    <property type="match status" value="1"/>
</dbReference>
<keyword evidence="7" id="KW-1185">Reference proteome</keyword>
<dbReference type="AlphaFoldDB" id="A0A6G0TB95"/>
<dbReference type="GO" id="GO:0000502">
    <property type="term" value="C:proteasome complex"/>
    <property type="evidence" value="ECO:0007669"/>
    <property type="project" value="UniProtKB-KW"/>
</dbReference>
<gene>
    <name evidence="6" type="ORF">AGLY_011597</name>
</gene>
<accession>A0A6G0TB95</accession>
<feature type="region of interest" description="Disordered" evidence="4">
    <location>
        <begin position="227"/>
        <end position="271"/>
    </location>
</feature>
<dbReference type="InterPro" id="IPR045128">
    <property type="entry name" value="PI31-like"/>
</dbReference>
<reference evidence="6 7" key="1">
    <citation type="submission" date="2019-08" db="EMBL/GenBank/DDBJ databases">
        <title>The genome of the soybean aphid Biotype 1, its phylome, world population structure and adaptation to the North American continent.</title>
        <authorList>
            <person name="Giordano R."/>
            <person name="Donthu R.K."/>
            <person name="Hernandez A.G."/>
            <person name="Wright C.L."/>
            <person name="Zimin A.V."/>
        </authorList>
    </citation>
    <scope>NUCLEOTIDE SEQUENCE [LARGE SCALE GENOMIC DNA]</scope>
    <source>
        <tissue evidence="6">Whole aphids</tissue>
    </source>
</reference>
<protein>
    <recommendedName>
        <fullName evidence="2">Proteasome inhibitor PI31 subunit</fullName>
    </recommendedName>
</protein>
<proteinExistence type="inferred from homology"/>
<dbReference type="Pfam" id="PF11566">
    <property type="entry name" value="PI31_Prot_N"/>
    <property type="match status" value="1"/>
</dbReference>